<dbReference type="Gene3D" id="1.10.150.20">
    <property type="entry name" value="5' to 3' exonuclease, C-terminal subdomain"/>
    <property type="match status" value="1"/>
</dbReference>
<dbReference type="InterPro" id="IPR017961">
    <property type="entry name" value="DNA_pol_Y-fam_little_finger"/>
</dbReference>
<comment type="catalytic activity">
    <reaction evidence="16 17">
        <text>DNA(n) + a 2'-deoxyribonucleoside 5'-triphosphate = DNA(n+1) + diphosphate</text>
        <dbReference type="Rhea" id="RHEA:22508"/>
        <dbReference type="Rhea" id="RHEA-COMP:17339"/>
        <dbReference type="Rhea" id="RHEA-COMP:17340"/>
        <dbReference type="ChEBI" id="CHEBI:33019"/>
        <dbReference type="ChEBI" id="CHEBI:61560"/>
        <dbReference type="ChEBI" id="CHEBI:173112"/>
        <dbReference type="EC" id="2.7.7.7"/>
    </reaction>
</comment>
<name>A0A249MRS6_SPHXE</name>
<comment type="subcellular location">
    <subcellularLocation>
        <location evidence="1 17">Cytoplasm</location>
    </subcellularLocation>
</comment>
<dbReference type="GO" id="GO:0003887">
    <property type="term" value="F:DNA-directed DNA polymerase activity"/>
    <property type="evidence" value="ECO:0007669"/>
    <property type="project" value="UniProtKB-UniRule"/>
</dbReference>
<dbReference type="Gene3D" id="3.30.1490.100">
    <property type="entry name" value="DNA polymerase, Y-family, little finger domain"/>
    <property type="match status" value="1"/>
</dbReference>
<comment type="cofactor">
    <cofactor evidence="17">
        <name>Mg(2+)</name>
        <dbReference type="ChEBI" id="CHEBI:18420"/>
    </cofactor>
    <text evidence="17">Binds 2 magnesium ions per subunit.</text>
</comment>
<dbReference type="HAMAP" id="MF_01113">
    <property type="entry name" value="DNApol_IV"/>
    <property type="match status" value="1"/>
</dbReference>
<dbReference type="PROSITE" id="PS50173">
    <property type="entry name" value="UMUC"/>
    <property type="match status" value="1"/>
</dbReference>
<dbReference type="Gene3D" id="3.40.1170.60">
    <property type="match status" value="1"/>
</dbReference>
<keyword evidence="5 17" id="KW-0963">Cytoplasm</keyword>
<dbReference type="InterPro" id="IPR024728">
    <property type="entry name" value="PolY_HhH_motif"/>
</dbReference>
<keyword evidence="12 17" id="KW-0239">DNA-directed DNA polymerase</keyword>
<evidence type="ECO:0000313" key="20">
    <source>
        <dbReference type="Proteomes" id="UP000217141"/>
    </source>
</evidence>
<reference evidence="19 20" key="1">
    <citation type="submission" date="2017-08" db="EMBL/GenBank/DDBJ databases">
        <title>Whole Genome Sequence of Sphingobium hydrophobicum C1: Insights into Adaption to the Electronic-waste Contaminated Sediment.</title>
        <authorList>
            <person name="Song D."/>
            <person name="Chen X."/>
            <person name="Xu M."/>
        </authorList>
    </citation>
    <scope>NUCLEOTIDE SEQUENCE [LARGE SCALE GENOMIC DNA]</scope>
    <source>
        <strain evidence="19 20">C1</strain>
    </source>
</reference>
<evidence type="ECO:0000256" key="17">
    <source>
        <dbReference type="HAMAP-Rule" id="MF_01113"/>
    </source>
</evidence>
<dbReference type="InterPro" id="IPR001126">
    <property type="entry name" value="UmuC"/>
</dbReference>
<keyword evidence="14 17" id="KW-0234">DNA repair</keyword>
<comment type="subunit">
    <text evidence="3 17">Monomer.</text>
</comment>
<comment type="similarity">
    <text evidence="2 17">Belongs to the DNA polymerase type-Y family.</text>
</comment>
<dbReference type="GO" id="GO:0006261">
    <property type="term" value="P:DNA-templated DNA replication"/>
    <property type="evidence" value="ECO:0007669"/>
    <property type="project" value="UniProtKB-UniRule"/>
</dbReference>
<keyword evidence="6 17" id="KW-0808">Transferase</keyword>
<dbReference type="GO" id="GO:0005829">
    <property type="term" value="C:cytosol"/>
    <property type="evidence" value="ECO:0007669"/>
    <property type="project" value="TreeGrafter"/>
</dbReference>
<feature type="binding site" evidence="17">
    <location>
        <position position="15"/>
    </location>
    <ligand>
        <name>Mg(2+)</name>
        <dbReference type="ChEBI" id="CHEBI:18420"/>
    </ligand>
</feature>
<organism evidence="19 20">
    <name type="scientific">Sphingobium xenophagum</name>
    <dbReference type="NCBI Taxonomy" id="121428"/>
    <lineage>
        <taxon>Bacteria</taxon>
        <taxon>Pseudomonadati</taxon>
        <taxon>Pseudomonadota</taxon>
        <taxon>Alphaproteobacteria</taxon>
        <taxon>Sphingomonadales</taxon>
        <taxon>Sphingomonadaceae</taxon>
        <taxon>Sphingobium</taxon>
    </lineage>
</organism>
<dbReference type="SUPFAM" id="SSF56672">
    <property type="entry name" value="DNA/RNA polymerases"/>
    <property type="match status" value="1"/>
</dbReference>
<feature type="active site" evidence="17">
    <location>
        <position position="110"/>
    </location>
</feature>
<evidence type="ECO:0000256" key="9">
    <source>
        <dbReference type="ARBA" id="ARBA00022723"/>
    </source>
</evidence>
<feature type="domain" description="UmuC" evidence="18">
    <location>
        <begin position="11"/>
        <end position="191"/>
    </location>
</feature>
<evidence type="ECO:0000256" key="6">
    <source>
        <dbReference type="ARBA" id="ARBA00022679"/>
    </source>
</evidence>
<keyword evidence="4 17" id="KW-0515">Mutator protein</keyword>
<dbReference type="AlphaFoldDB" id="A0A249MRS6"/>
<evidence type="ECO:0000256" key="16">
    <source>
        <dbReference type="ARBA" id="ARBA00049244"/>
    </source>
</evidence>
<dbReference type="PANTHER" id="PTHR11076:SF33">
    <property type="entry name" value="DNA POLYMERASE KAPPA"/>
    <property type="match status" value="1"/>
</dbReference>
<dbReference type="FunFam" id="3.40.1170.60:FF:000001">
    <property type="entry name" value="DNA polymerase IV"/>
    <property type="match status" value="1"/>
</dbReference>
<dbReference type="InterPro" id="IPR043502">
    <property type="entry name" value="DNA/RNA_pol_sf"/>
</dbReference>
<evidence type="ECO:0000256" key="1">
    <source>
        <dbReference type="ARBA" id="ARBA00004496"/>
    </source>
</evidence>
<evidence type="ECO:0000256" key="4">
    <source>
        <dbReference type="ARBA" id="ARBA00022457"/>
    </source>
</evidence>
<evidence type="ECO:0000256" key="10">
    <source>
        <dbReference type="ARBA" id="ARBA00022763"/>
    </source>
</evidence>
<feature type="site" description="Substrate discrimination" evidence="17">
    <location>
        <position position="20"/>
    </location>
</feature>
<accession>A0A249MRS6</accession>
<protein>
    <recommendedName>
        <fullName evidence="17">DNA polymerase IV</fullName>
        <shortName evidence="17">Pol IV</shortName>
        <ecNumber evidence="17">2.7.7.7</ecNumber>
    </recommendedName>
</protein>
<dbReference type="FunFam" id="1.10.150.20:FF:000019">
    <property type="entry name" value="DNA polymerase IV"/>
    <property type="match status" value="1"/>
</dbReference>
<dbReference type="InterPro" id="IPR022880">
    <property type="entry name" value="DNApol_IV"/>
</dbReference>
<sequence>MDAPPPSPRKIIHIDMDAFYASVEQRDNPALRGQPIAVGGGGPRGVVATASYEARAFGVKSAMPGARARRLCPDLIFVPPRFEAYRAVSGQIRAIFARFTDMIQPLSLDEAYLDVTVNKPGIASATQVAAEIRALIRAETGLTASAGVSYNKLIAKLASDQNKPDGLCVVRPSEGPAFIAAMPVRRIHGVGPVTAARMHALGIETGADLRARDLPFLQAHFGNAAQYYYRAARGQDDRPVREREQRKSVSVEDTFFDDLTDRDRLVAEIERIAASLWGRIEKAQAWGRTVTLKIKFADFRIITRSRSFATPVRSPDLLAQAARDLLLAQLPLRMGARLLGLGVHNLEVEEEAGQGDQLALGL</sequence>
<dbReference type="Proteomes" id="UP000217141">
    <property type="component" value="Chromosome I"/>
</dbReference>
<dbReference type="SUPFAM" id="SSF100879">
    <property type="entry name" value="Lesion bypass DNA polymerase (Y-family), little finger domain"/>
    <property type="match status" value="1"/>
</dbReference>
<evidence type="ECO:0000256" key="11">
    <source>
        <dbReference type="ARBA" id="ARBA00022842"/>
    </source>
</evidence>
<comment type="function">
    <text evidence="15 17">Poorly processive, error-prone DNA polymerase involved in untargeted mutagenesis. Copies undamaged DNA at stalled replication forks, which arise in vivo from mismatched or misaligned primer ends. These misaligned primers can be extended by PolIV. Exhibits no 3'-5' exonuclease (proofreading) activity. May be involved in translesional synthesis, in conjunction with the beta clamp from PolIII.</text>
</comment>
<keyword evidence="8 17" id="KW-0235">DNA replication</keyword>
<dbReference type="PANTHER" id="PTHR11076">
    <property type="entry name" value="DNA REPAIR POLYMERASE UMUC / TRANSFERASE FAMILY MEMBER"/>
    <property type="match status" value="1"/>
</dbReference>
<evidence type="ECO:0000313" key="19">
    <source>
        <dbReference type="EMBL" id="ASY44038.1"/>
    </source>
</evidence>
<dbReference type="EC" id="2.7.7.7" evidence="17"/>
<dbReference type="FunFam" id="3.30.1490.100:FF:000004">
    <property type="entry name" value="DNA polymerase IV"/>
    <property type="match status" value="1"/>
</dbReference>
<evidence type="ECO:0000256" key="8">
    <source>
        <dbReference type="ARBA" id="ARBA00022705"/>
    </source>
</evidence>
<dbReference type="KEGG" id="shyd:CJD35_05900"/>
<dbReference type="Pfam" id="PF11798">
    <property type="entry name" value="IMS_HHH"/>
    <property type="match status" value="1"/>
</dbReference>
<dbReference type="Gene3D" id="3.30.70.270">
    <property type="match status" value="1"/>
</dbReference>
<dbReference type="Pfam" id="PF00817">
    <property type="entry name" value="IMS"/>
    <property type="match status" value="1"/>
</dbReference>
<evidence type="ECO:0000256" key="14">
    <source>
        <dbReference type="ARBA" id="ARBA00023204"/>
    </source>
</evidence>
<dbReference type="Pfam" id="PF11799">
    <property type="entry name" value="IMS_C"/>
    <property type="match status" value="1"/>
</dbReference>
<dbReference type="NCBIfam" id="NF002677">
    <property type="entry name" value="PRK02406.1"/>
    <property type="match status" value="1"/>
</dbReference>
<dbReference type="GO" id="GO:0006281">
    <property type="term" value="P:DNA repair"/>
    <property type="evidence" value="ECO:0007669"/>
    <property type="project" value="UniProtKB-UniRule"/>
</dbReference>
<keyword evidence="13 17" id="KW-0238">DNA-binding</keyword>
<evidence type="ECO:0000256" key="7">
    <source>
        <dbReference type="ARBA" id="ARBA00022695"/>
    </source>
</evidence>
<proteinExistence type="inferred from homology"/>
<evidence type="ECO:0000256" key="3">
    <source>
        <dbReference type="ARBA" id="ARBA00011245"/>
    </source>
</evidence>
<keyword evidence="10 17" id="KW-0227">DNA damage</keyword>
<evidence type="ECO:0000256" key="5">
    <source>
        <dbReference type="ARBA" id="ARBA00022490"/>
    </source>
</evidence>
<dbReference type="GO" id="GO:0042276">
    <property type="term" value="P:error-prone translesion synthesis"/>
    <property type="evidence" value="ECO:0007669"/>
    <property type="project" value="TreeGrafter"/>
</dbReference>
<evidence type="ECO:0000259" key="18">
    <source>
        <dbReference type="PROSITE" id="PS50173"/>
    </source>
</evidence>
<dbReference type="InterPro" id="IPR050116">
    <property type="entry name" value="DNA_polymerase-Y"/>
</dbReference>
<evidence type="ECO:0000256" key="12">
    <source>
        <dbReference type="ARBA" id="ARBA00022932"/>
    </source>
</evidence>
<dbReference type="RefSeq" id="WP_017183210.1">
    <property type="nucleotide sequence ID" value="NZ_CP022745.1"/>
</dbReference>
<dbReference type="InterPro" id="IPR036775">
    <property type="entry name" value="DNA_pol_Y-fam_lit_finger_sf"/>
</dbReference>
<dbReference type="CDD" id="cd03586">
    <property type="entry name" value="PolY_Pol_IV_kappa"/>
    <property type="match status" value="1"/>
</dbReference>
<evidence type="ECO:0000256" key="13">
    <source>
        <dbReference type="ARBA" id="ARBA00023125"/>
    </source>
</evidence>
<dbReference type="EMBL" id="CP022745">
    <property type="protein sequence ID" value="ASY44038.1"/>
    <property type="molecule type" value="Genomic_DNA"/>
</dbReference>
<dbReference type="InterPro" id="IPR043128">
    <property type="entry name" value="Rev_trsase/Diguanyl_cyclase"/>
</dbReference>
<keyword evidence="11 17" id="KW-0460">Magnesium</keyword>
<dbReference type="GO" id="GO:0003684">
    <property type="term" value="F:damaged DNA binding"/>
    <property type="evidence" value="ECO:0007669"/>
    <property type="project" value="InterPro"/>
</dbReference>
<dbReference type="GO" id="GO:0009432">
    <property type="term" value="P:SOS response"/>
    <property type="evidence" value="ECO:0007669"/>
    <property type="project" value="UniProtKB-ARBA"/>
</dbReference>
<feature type="binding site" evidence="17">
    <location>
        <position position="109"/>
    </location>
    <ligand>
        <name>Mg(2+)</name>
        <dbReference type="ChEBI" id="CHEBI:18420"/>
    </ligand>
</feature>
<keyword evidence="7 17" id="KW-0548">Nucleotidyltransferase</keyword>
<evidence type="ECO:0000256" key="15">
    <source>
        <dbReference type="ARBA" id="ARBA00025589"/>
    </source>
</evidence>
<gene>
    <name evidence="17" type="primary">dinB</name>
    <name evidence="19" type="ORF">CJD35_05900</name>
</gene>
<dbReference type="GO" id="GO:0000287">
    <property type="term" value="F:magnesium ion binding"/>
    <property type="evidence" value="ECO:0007669"/>
    <property type="project" value="UniProtKB-UniRule"/>
</dbReference>
<evidence type="ECO:0000256" key="2">
    <source>
        <dbReference type="ARBA" id="ARBA00010945"/>
    </source>
</evidence>
<keyword evidence="9 17" id="KW-0479">Metal-binding</keyword>